<gene>
    <name evidence="6" type="ORF">BU23DRAFT_625395</name>
</gene>
<dbReference type="Proteomes" id="UP000800036">
    <property type="component" value="Unassembled WGS sequence"/>
</dbReference>
<evidence type="ECO:0000259" key="5">
    <source>
        <dbReference type="SMART" id="SM00249"/>
    </source>
</evidence>
<evidence type="ECO:0000256" key="2">
    <source>
        <dbReference type="ARBA" id="ARBA00022771"/>
    </source>
</evidence>
<accession>A0A6A5VSB2</accession>
<protein>
    <recommendedName>
        <fullName evidence="5">Zinc finger PHD-type domain-containing protein</fullName>
    </recommendedName>
</protein>
<sequence>MLVYATFASVFQPARSESQEAAATALKYTQGFNDSRPARKMSSSRVTWESVNGHTKTESRTNNTINDTMNRRAGEKGFAGFDSELRTDLNNQLHVDASASEVYHVGDSHDTRHYSAAAGGHRAMKAMRDHLKFLLPKELIQDEYGISVPVEAVSSQHLAKLQAMVWRELPAIVARNFTRFEGVTTEQDLIAARSVYWLSECISRNNTVFVLRPRSTQPCHIALCEHIHKTAAPSFSRYEVMVEPLVDWMTLEPVPDVTSIWFIVYRRNRKLLDKFALSNNKFIPRNPPRFCFECLTYLADERNWIWRIIQKNPNTLGAEVSLPQLEPEDGTNAEMSEEAFSDNGSTSSTSGYSAAPVTPNAARISMISSLDGAFDGWRKASPRKFEIWHDPTSDDEHGVPVLAPCHGPYTLPRPVVSPRFTSPQLQRNFTPFRHTVESADHMTDQQPTRVAGWTPINTGHSTLAPQNGADLESAITILPVDGQDERRFGDELDPNTDMVEPMLNTSWSDLPTKLETPATPPLEPVISLPQTPRNAFKQGGFRWPTPKDSTAPIPARPAPGSDVTPKYLFPRPNQLICSCKKPAKTGTTRVVQCRNPNCFIGWYHYACLNLSEKGCARFGTLLCELCTGEQHWRKKADGTPDLSILFSKEELLQGVYGILEGVGAKDPYGLCMFNWQQESGDSDGYLGEDEAYGVVYHEDEDEPQKKKQKMAHEDIAVETDVHKIIEVVDEDIEGETIGSSDEETEEEDMLGD</sequence>
<dbReference type="PROSITE" id="PS01359">
    <property type="entry name" value="ZF_PHD_1"/>
    <property type="match status" value="1"/>
</dbReference>
<evidence type="ECO:0000256" key="1">
    <source>
        <dbReference type="ARBA" id="ARBA00022723"/>
    </source>
</evidence>
<dbReference type="Gene3D" id="3.30.40.10">
    <property type="entry name" value="Zinc/RING finger domain, C3HC4 (zinc finger)"/>
    <property type="match status" value="1"/>
</dbReference>
<dbReference type="InterPro" id="IPR019786">
    <property type="entry name" value="Zinc_finger_PHD-type_CS"/>
</dbReference>
<organism evidence="6 7">
    <name type="scientific">Bimuria novae-zelandiae CBS 107.79</name>
    <dbReference type="NCBI Taxonomy" id="1447943"/>
    <lineage>
        <taxon>Eukaryota</taxon>
        <taxon>Fungi</taxon>
        <taxon>Dikarya</taxon>
        <taxon>Ascomycota</taxon>
        <taxon>Pezizomycotina</taxon>
        <taxon>Dothideomycetes</taxon>
        <taxon>Pleosporomycetidae</taxon>
        <taxon>Pleosporales</taxon>
        <taxon>Massarineae</taxon>
        <taxon>Didymosphaeriaceae</taxon>
        <taxon>Bimuria</taxon>
    </lineage>
</organism>
<dbReference type="InterPro" id="IPR013083">
    <property type="entry name" value="Znf_RING/FYVE/PHD"/>
</dbReference>
<dbReference type="GO" id="GO:0008270">
    <property type="term" value="F:zinc ion binding"/>
    <property type="evidence" value="ECO:0007669"/>
    <property type="project" value="UniProtKB-KW"/>
</dbReference>
<dbReference type="EMBL" id="ML976656">
    <property type="protein sequence ID" value="KAF1980244.1"/>
    <property type="molecule type" value="Genomic_DNA"/>
</dbReference>
<evidence type="ECO:0000313" key="6">
    <source>
        <dbReference type="EMBL" id="KAF1980244.1"/>
    </source>
</evidence>
<feature type="region of interest" description="Disordered" evidence="4">
    <location>
        <begin position="540"/>
        <end position="563"/>
    </location>
</feature>
<evidence type="ECO:0000256" key="3">
    <source>
        <dbReference type="ARBA" id="ARBA00022833"/>
    </source>
</evidence>
<evidence type="ECO:0000256" key="4">
    <source>
        <dbReference type="SAM" id="MobiDB-lite"/>
    </source>
</evidence>
<name>A0A6A5VSB2_9PLEO</name>
<evidence type="ECO:0000313" key="7">
    <source>
        <dbReference type="Proteomes" id="UP000800036"/>
    </source>
</evidence>
<proteinExistence type="predicted"/>
<dbReference type="InterPro" id="IPR011011">
    <property type="entry name" value="Znf_FYVE_PHD"/>
</dbReference>
<feature type="region of interest" description="Disordered" evidence="4">
    <location>
        <begin position="729"/>
        <end position="752"/>
    </location>
</feature>
<dbReference type="OrthoDB" id="5411773at2759"/>
<dbReference type="InterPro" id="IPR001965">
    <property type="entry name" value="Znf_PHD"/>
</dbReference>
<dbReference type="SMART" id="SM00249">
    <property type="entry name" value="PHD"/>
    <property type="match status" value="1"/>
</dbReference>
<dbReference type="SUPFAM" id="SSF57903">
    <property type="entry name" value="FYVE/PHD zinc finger"/>
    <property type="match status" value="1"/>
</dbReference>
<keyword evidence="2" id="KW-0863">Zinc-finger</keyword>
<keyword evidence="7" id="KW-1185">Reference proteome</keyword>
<keyword evidence="3" id="KW-0862">Zinc</keyword>
<feature type="domain" description="Zinc finger PHD-type" evidence="5">
    <location>
        <begin position="576"/>
        <end position="627"/>
    </location>
</feature>
<keyword evidence="1" id="KW-0479">Metal-binding</keyword>
<dbReference type="AlphaFoldDB" id="A0A6A5VSB2"/>
<reference evidence="6" key="1">
    <citation type="journal article" date="2020" name="Stud. Mycol.">
        <title>101 Dothideomycetes genomes: a test case for predicting lifestyles and emergence of pathogens.</title>
        <authorList>
            <person name="Haridas S."/>
            <person name="Albert R."/>
            <person name="Binder M."/>
            <person name="Bloem J."/>
            <person name="Labutti K."/>
            <person name="Salamov A."/>
            <person name="Andreopoulos B."/>
            <person name="Baker S."/>
            <person name="Barry K."/>
            <person name="Bills G."/>
            <person name="Bluhm B."/>
            <person name="Cannon C."/>
            <person name="Castanera R."/>
            <person name="Culley D."/>
            <person name="Daum C."/>
            <person name="Ezra D."/>
            <person name="Gonzalez J."/>
            <person name="Henrissat B."/>
            <person name="Kuo A."/>
            <person name="Liang C."/>
            <person name="Lipzen A."/>
            <person name="Lutzoni F."/>
            <person name="Magnuson J."/>
            <person name="Mondo S."/>
            <person name="Nolan M."/>
            <person name="Ohm R."/>
            <person name="Pangilinan J."/>
            <person name="Park H.-J."/>
            <person name="Ramirez L."/>
            <person name="Alfaro M."/>
            <person name="Sun H."/>
            <person name="Tritt A."/>
            <person name="Yoshinaga Y."/>
            <person name="Zwiers L.-H."/>
            <person name="Turgeon B."/>
            <person name="Goodwin S."/>
            <person name="Spatafora J."/>
            <person name="Crous P."/>
            <person name="Grigoriev I."/>
        </authorList>
    </citation>
    <scope>NUCLEOTIDE SEQUENCE</scope>
    <source>
        <strain evidence="6">CBS 107.79</strain>
    </source>
</reference>